<gene>
    <name evidence="1" type="ORF">ROA7023_01766</name>
</gene>
<dbReference type="AlphaFoldDB" id="A0A1Y5SL32"/>
<proteinExistence type="predicted"/>
<reference evidence="1 2" key="1">
    <citation type="submission" date="2017-03" db="EMBL/GenBank/DDBJ databases">
        <authorList>
            <person name="Afonso C.L."/>
            <person name="Miller P.J."/>
            <person name="Scott M.A."/>
            <person name="Spackman E."/>
            <person name="Goraichik I."/>
            <person name="Dimitrov K.M."/>
            <person name="Suarez D.L."/>
            <person name="Swayne D.E."/>
        </authorList>
    </citation>
    <scope>NUCLEOTIDE SEQUENCE [LARGE SCALE GENOMIC DNA]</scope>
    <source>
        <strain evidence="1 2">CECT 7023</strain>
    </source>
</reference>
<accession>A0A1Y5SL32</accession>
<evidence type="ECO:0000313" key="1">
    <source>
        <dbReference type="EMBL" id="SLN43353.1"/>
    </source>
</evidence>
<keyword evidence="2" id="KW-1185">Reference proteome</keyword>
<dbReference type="EMBL" id="FWFZ01000007">
    <property type="protein sequence ID" value="SLN43353.1"/>
    <property type="molecule type" value="Genomic_DNA"/>
</dbReference>
<sequence>MIGRRLRRLFHDRQRPPLPELPDLCGPAGICRRALPDALRCDVGLNCGCGDSRPSGWSYLDHRCDT</sequence>
<evidence type="ECO:0000313" key="2">
    <source>
        <dbReference type="Proteomes" id="UP000193900"/>
    </source>
</evidence>
<protein>
    <submittedName>
        <fullName evidence="1">Uncharacterized protein</fullName>
    </submittedName>
</protein>
<name>A0A1Y5SL32_9RHOB</name>
<dbReference type="Proteomes" id="UP000193900">
    <property type="component" value="Unassembled WGS sequence"/>
</dbReference>
<organism evidence="1 2">
    <name type="scientific">Roseisalinus antarcticus</name>
    <dbReference type="NCBI Taxonomy" id="254357"/>
    <lineage>
        <taxon>Bacteria</taxon>
        <taxon>Pseudomonadati</taxon>
        <taxon>Pseudomonadota</taxon>
        <taxon>Alphaproteobacteria</taxon>
        <taxon>Rhodobacterales</taxon>
        <taxon>Roseobacteraceae</taxon>
        <taxon>Roseisalinus</taxon>
    </lineage>
</organism>